<evidence type="ECO:0008006" key="13">
    <source>
        <dbReference type="Google" id="ProtNLM"/>
    </source>
</evidence>
<evidence type="ECO:0000256" key="1">
    <source>
        <dbReference type="ARBA" id="ARBA00004141"/>
    </source>
</evidence>
<feature type="transmembrane region" description="Helical" evidence="9">
    <location>
        <begin position="615"/>
        <end position="638"/>
    </location>
</feature>
<dbReference type="EMBL" id="CADEPI010000257">
    <property type="protein sequence ID" value="CAB3382082.1"/>
    <property type="molecule type" value="Genomic_DNA"/>
</dbReference>
<keyword evidence="7" id="KW-0325">Glycoprotein</keyword>
<organism evidence="11 12">
    <name type="scientific">Cloeon dipterum</name>
    <dbReference type="NCBI Taxonomy" id="197152"/>
    <lineage>
        <taxon>Eukaryota</taxon>
        <taxon>Metazoa</taxon>
        <taxon>Ecdysozoa</taxon>
        <taxon>Arthropoda</taxon>
        <taxon>Hexapoda</taxon>
        <taxon>Insecta</taxon>
        <taxon>Pterygota</taxon>
        <taxon>Palaeoptera</taxon>
        <taxon>Ephemeroptera</taxon>
        <taxon>Pisciforma</taxon>
        <taxon>Baetidae</taxon>
        <taxon>Cloeon</taxon>
    </lineage>
</organism>
<dbReference type="GO" id="GO:0051033">
    <property type="term" value="F:RNA transmembrane transporter activity"/>
    <property type="evidence" value="ECO:0007669"/>
    <property type="project" value="TreeGrafter"/>
</dbReference>
<protein>
    <recommendedName>
        <fullName evidence="13">SID1 transmembrane family member 1</fullName>
    </recommendedName>
</protein>
<dbReference type="AlphaFoldDB" id="A0A8S1DM19"/>
<name>A0A8S1DM19_9INSE</name>
<feature type="transmembrane region" description="Helical" evidence="9">
    <location>
        <begin position="568"/>
        <end position="594"/>
    </location>
</feature>
<sequence length="764" mass="87528">MKLAWALLLFFCGQSHATTYIDNGTIGVNYAYSLKTEDSLIIKYALSKLDANHPSRVHISTVNGSVDYPIFVILRQGRDVVNWDMPYWSSSGQKYNFVARTVCPYMTDSLFVIVTSPNVPPVDVNVRVTLQKSYLLTAKTAVNTSATPSQPRYFRFEFPANTTVVFVEAKSPNDTCAMLFLFKSCSVHDLIEHAFSDESYRQTITKKGGMMVHRKYYPKGHFYVGFVVFANDDNCLDDGTHTPINATPISVPVRIKNISLTIHDISDVETIASVVEDIGFIYAVIFGLVIILALYHFGMKLVKHCRKRNLRQIPGMVPVLPPVLQPLLPDINADGGDQDNNSDAGEEDRDEQHSNESINNARHEMIIKFTRGEQIMVSDLCWHDMKQLKEATQLFAWILIAVMIYNGLPVIYMMLVYQLNIHKTGDMDWCYYNFYCAHPWMFFSDFNHIVSNVGYGILGVTFNGIVYWEERKSRESNLDTGIPSQYGLYYAMGWSLFAEGVSSACYHICPNHFNFQIDTCFMFVICVVCLLALYQKRHPSITLHPKKAFILLAILCSIGWVGELLDEYLWWRFLFSFLHMTATYLCAFHMYYFGQGSILSPRYSFRHLEWLKPTYRVRFILISLFVIVNFSVSVVGLAQQPDSFAFYILAILITNLGMGTLHYFISKCCHGEGCIRLLPLFLFLLSAGFGITAFYFFRLKTTEWEVNPATSRTYNQPCNVLGFFDSHDVWHTLSSFALFFYFLVLLNIDKHLQDVPRDQIQVLL</sequence>
<evidence type="ECO:0000313" key="11">
    <source>
        <dbReference type="EMBL" id="CAB3382082.1"/>
    </source>
</evidence>
<proteinExistence type="inferred from homology"/>
<keyword evidence="3 9" id="KW-0812">Transmembrane</keyword>
<feature type="transmembrane region" description="Helical" evidence="9">
    <location>
        <begin position="449"/>
        <end position="468"/>
    </location>
</feature>
<keyword evidence="12" id="KW-1185">Reference proteome</keyword>
<evidence type="ECO:0000256" key="10">
    <source>
        <dbReference type="SAM" id="SignalP"/>
    </source>
</evidence>
<evidence type="ECO:0000256" key="7">
    <source>
        <dbReference type="ARBA" id="ARBA00023180"/>
    </source>
</evidence>
<feature type="transmembrane region" description="Helical" evidence="9">
    <location>
        <begin position="729"/>
        <end position="748"/>
    </location>
</feature>
<feature type="transmembrane region" description="Helical" evidence="9">
    <location>
        <begin position="677"/>
        <end position="697"/>
    </location>
</feature>
<feature type="chain" id="PRO_5035889702" description="SID1 transmembrane family member 1" evidence="10">
    <location>
        <begin position="18"/>
        <end position="764"/>
    </location>
</feature>
<dbReference type="Proteomes" id="UP000494165">
    <property type="component" value="Unassembled WGS sequence"/>
</dbReference>
<feature type="region of interest" description="Disordered" evidence="8">
    <location>
        <begin position="335"/>
        <end position="356"/>
    </location>
</feature>
<dbReference type="OrthoDB" id="416618at2759"/>
<feature type="transmembrane region" description="Helical" evidence="9">
    <location>
        <begin position="644"/>
        <end position="665"/>
    </location>
</feature>
<feature type="transmembrane region" description="Helical" evidence="9">
    <location>
        <begin position="546"/>
        <end position="562"/>
    </location>
</feature>
<dbReference type="Pfam" id="PF13965">
    <property type="entry name" value="SID-1_RNA_chan"/>
    <property type="match status" value="1"/>
</dbReference>
<keyword evidence="5 9" id="KW-1133">Transmembrane helix</keyword>
<evidence type="ECO:0000256" key="2">
    <source>
        <dbReference type="ARBA" id="ARBA00006618"/>
    </source>
</evidence>
<dbReference type="GO" id="GO:0005764">
    <property type="term" value="C:lysosome"/>
    <property type="evidence" value="ECO:0007669"/>
    <property type="project" value="TreeGrafter"/>
</dbReference>
<feature type="transmembrane region" description="Helical" evidence="9">
    <location>
        <begin position="394"/>
        <end position="417"/>
    </location>
</feature>
<evidence type="ECO:0000256" key="4">
    <source>
        <dbReference type="ARBA" id="ARBA00022729"/>
    </source>
</evidence>
<evidence type="ECO:0000256" key="3">
    <source>
        <dbReference type="ARBA" id="ARBA00022692"/>
    </source>
</evidence>
<comment type="similarity">
    <text evidence="2">Belongs to the SID1 family.</text>
</comment>
<comment type="subcellular location">
    <subcellularLocation>
        <location evidence="1">Membrane</location>
        <topology evidence="1">Multi-pass membrane protein</topology>
    </subcellularLocation>
</comment>
<evidence type="ECO:0000256" key="5">
    <source>
        <dbReference type="ARBA" id="ARBA00022989"/>
    </source>
</evidence>
<feature type="signal peptide" evidence="10">
    <location>
        <begin position="1"/>
        <end position="17"/>
    </location>
</feature>
<evidence type="ECO:0000313" key="12">
    <source>
        <dbReference type="Proteomes" id="UP000494165"/>
    </source>
</evidence>
<keyword evidence="4 10" id="KW-0732">Signal</keyword>
<dbReference type="PANTHER" id="PTHR12185:SF14">
    <property type="entry name" value="CHOLESTEROL UPTAKE PROTEIN 1"/>
    <property type="match status" value="1"/>
</dbReference>
<dbReference type="GO" id="GO:0003725">
    <property type="term" value="F:double-stranded RNA binding"/>
    <property type="evidence" value="ECO:0007669"/>
    <property type="project" value="TreeGrafter"/>
</dbReference>
<comment type="caution">
    <text evidence="11">The sequence shown here is derived from an EMBL/GenBank/DDBJ whole genome shotgun (WGS) entry which is preliminary data.</text>
</comment>
<feature type="transmembrane region" description="Helical" evidence="9">
    <location>
        <begin position="279"/>
        <end position="298"/>
    </location>
</feature>
<keyword evidence="6 9" id="KW-0472">Membrane</keyword>
<reference evidence="11 12" key="1">
    <citation type="submission" date="2020-04" db="EMBL/GenBank/DDBJ databases">
        <authorList>
            <person name="Alioto T."/>
            <person name="Alioto T."/>
            <person name="Gomez Garrido J."/>
        </authorList>
    </citation>
    <scope>NUCLEOTIDE SEQUENCE [LARGE SCALE GENOMIC DNA]</scope>
</reference>
<evidence type="ECO:0000256" key="9">
    <source>
        <dbReference type="SAM" id="Phobius"/>
    </source>
</evidence>
<evidence type="ECO:0000256" key="6">
    <source>
        <dbReference type="ARBA" id="ARBA00023136"/>
    </source>
</evidence>
<dbReference type="PANTHER" id="PTHR12185">
    <property type="entry name" value="SID1 TRANSMEMBRANE FAMILY MEMEBER"/>
    <property type="match status" value="1"/>
</dbReference>
<feature type="transmembrane region" description="Helical" evidence="9">
    <location>
        <begin position="515"/>
        <end position="534"/>
    </location>
</feature>
<dbReference type="InterPro" id="IPR025958">
    <property type="entry name" value="SID1_TM_fam"/>
</dbReference>
<accession>A0A8S1DM19</accession>
<evidence type="ECO:0000256" key="8">
    <source>
        <dbReference type="SAM" id="MobiDB-lite"/>
    </source>
</evidence>
<dbReference type="GO" id="GO:0005886">
    <property type="term" value="C:plasma membrane"/>
    <property type="evidence" value="ECO:0007669"/>
    <property type="project" value="TreeGrafter"/>
</dbReference>
<gene>
    <name evidence="11" type="ORF">CLODIP_2_CD01037</name>
</gene>